<dbReference type="PANTHER" id="PTHR30217:SF10">
    <property type="entry name" value="23S RRNA 5-HYDROXYCYTIDINE C2501 SYNTHASE"/>
    <property type="match status" value="1"/>
</dbReference>
<accession>A0A1M7YLD4</accession>
<evidence type="ECO:0000313" key="3">
    <source>
        <dbReference type="Proteomes" id="UP000184603"/>
    </source>
</evidence>
<dbReference type="InterPro" id="IPR051454">
    <property type="entry name" value="RNA/ubiquinone_mod_enzymes"/>
</dbReference>
<dbReference type="InterPro" id="IPR001539">
    <property type="entry name" value="Peptidase_U32"/>
</dbReference>
<keyword evidence="2" id="KW-0645">Protease</keyword>
<dbReference type="Proteomes" id="UP000184603">
    <property type="component" value="Unassembled WGS sequence"/>
</dbReference>
<name>A0A1M7YLD4_9BACT</name>
<dbReference type="PANTHER" id="PTHR30217">
    <property type="entry name" value="PEPTIDASE U32 FAMILY"/>
    <property type="match status" value="1"/>
</dbReference>
<sequence length="403" mass="45557">MLFLSAPTPFTASFLEQISELNSQFAGTGSRVGEVYGSFQSGLFHSARPAKYLPGISHQQFTHHIAKAKQLGIQFNYLLNAPSYANMEYTHEGRVQLEELLSFLVDCGVDSITVAIPYLVEIISKRFPSLKVVVSTIGYVNSIAGLQQFTEAGATRIVLDVEVNRDFAFLEQANHDTKVPLEVIANPVCVSQCNFKYNHYCVASSGAQSHLYGGAGRPYNQYYLNWCFLKKLRDPAEFLKSPWIRPEDLPLWTSAGIRFFKIAGRGQGENAIVSLCRGYLDGHYSGNLLELLGWPHWHAFRDNPDGTRLAELDIRINNDRLDGFLDFFSSRKPECRLGCDRCGHCRKWAKKVIEISDQALLQKYVENMRANSLHLVTDIPGEDETQREHSHWQAMATRQEVQE</sequence>
<dbReference type="GO" id="GO:0008233">
    <property type="term" value="F:peptidase activity"/>
    <property type="evidence" value="ECO:0007669"/>
    <property type="project" value="UniProtKB-KW"/>
</dbReference>
<dbReference type="RefSeq" id="WP_073616984.1">
    <property type="nucleotide sequence ID" value="NZ_FRFE01000054.1"/>
</dbReference>
<dbReference type="Pfam" id="PF01136">
    <property type="entry name" value="Peptidase_U32"/>
    <property type="match status" value="1"/>
</dbReference>
<dbReference type="GO" id="GO:0006508">
    <property type="term" value="P:proteolysis"/>
    <property type="evidence" value="ECO:0007669"/>
    <property type="project" value="UniProtKB-KW"/>
</dbReference>
<proteinExistence type="predicted"/>
<evidence type="ECO:0000313" key="2">
    <source>
        <dbReference type="EMBL" id="SHO53415.1"/>
    </source>
</evidence>
<protein>
    <submittedName>
        <fullName evidence="2">Collagenase-like protease, PrtC family</fullName>
    </submittedName>
</protein>
<gene>
    <name evidence="2" type="ORF">SAMN02745220_05106</name>
</gene>
<organism evidence="2 3">
    <name type="scientific">Desulfopila aestuarii DSM 18488</name>
    <dbReference type="NCBI Taxonomy" id="1121416"/>
    <lineage>
        <taxon>Bacteria</taxon>
        <taxon>Pseudomonadati</taxon>
        <taxon>Thermodesulfobacteriota</taxon>
        <taxon>Desulfobulbia</taxon>
        <taxon>Desulfobulbales</taxon>
        <taxon>Desulfocapsaceae</taxon>
        <taxon>Desulfopila</taxon>
    </lineage>
</organism>
<evidence type="ECO:0000256" key="1">
    <source>
        <dbReference type="SAM" id="MobiDB-lite"/>
    </source>
</evidence>
<keyword evidence="3" id="KW-1185">Reference proteome</keyword>
<dbReference type="OrthoDB" id="9805982at2"/>
<reference evidence="2 3" key="1">
    <citation type="submission" date="2016-12" db="EMBL/GenBank/DDBJ databases">
        <authorList>
            <person name="Song W.-J."/>
            <person name="Kurnit D.M."/>
        </authorList>
    </citation>
    <scope>NUCLEOTIDE SEQUENCE [LARGE SCALE GENOMIC DNA]</scope>
    <source>
        <strain evidence="2 3">DSM 18488</strain>
    </source>
</reference>
<keyword evidence="2" id="KW-0378">Hydrolase</keyword>
<dbReference type="EMBL" id="FRFE01000054">
    <property type="protein sequence ID" value="SHO53415.1"/>
    <property type="molecule type" value="Genomic_DNA"/>
</dbReference>
<dbReference type="STRING" id="1121416.SAMN02745220_05106"/>
<feature type="region of interest" description="Disordered" evidence="1">
    <location>
        <begin position="383"/>
        <end position="403"/>
    </location>
</feature>
<dbReference type="AlphaFoldDB" id="A0A1M7YLD4"/>